<dbReference type="EMBL" id="VDMA02000010">
    <property type="protein sequence ID" value="KAB8183436.1"/>
    <property type="molecule type" value="Genomic_DNA"/>
</dbReference>
<dbReference type="PANTHER" id="PTHR31836:SF28">
    <property type="entry name" value="SRCR DOMAIN-CONTAINING PROTEIN-RELATED"/>
    <property type="match status" value="1"/>
</dbReference>
<evidence type="ECO:0000313" key="3">
    <source>
        <dbReference type="EMBL" id="KAB8183436.1"/>
    </source>
</evidence>
<name>A0A5N6BSH6_9ACTN</name>
<protein>
    <recommendedName>
        <fullName evidence="2">RlpA-like protein double-psi beta-barrel domain-containing protein</fullName>
    </recommendedName>
</protein>
<organism evidence="3 4">
    <name type="scientific">Microbispora catharanthi</name>
    <dbReference type="NCBI Taxonomy" id="1712871"/>
    <lineage>
        <taxon>Bacteria</taxon>
        <taxon>Bacillati</taxon>
        <taxon>Actinomycetota</taxon>
        <taxon>Actinomycetes</taxon>
        <taxon>Streptosporangiales</taxon>
        <taxon>Streptosporangiaceae</taxon>
        <taxon>Microbispora</taxon>
    </lineage>
</organism>
<reference evidence="3 4" key="1">
    <citation type="submission" date="2019-10" db="EMBL/GenBank/DDBJ databases">
        <title>Nonomuraea sp. nov., isolated from Phyllanthus amarus.</title>
        <authorList>
            <person name="Klykleung N."/>
            <person name="Tanasupawat S."/>
        </authorList>
    </citation>
    <scope>NUCLEOTIDE SEQUENCE [LARGE SCALE GENOMIC DNA]</scope>
    <source>
        <strain evidence="3 4">CR1-09</strain>
    </source>
</reference>
<evidence type="ECO:0000259" key="2">
    <source>
        <dbReference type="Pfam" id="PF03330"/>
    </source>
</evidence>
<comment type="caution">
    <text evidence="3">The sequence shown here is derived from an EMBL/GenBank/DDBJ whole genome shotgun (WGS) entry which is preliminary data.</text>
</comment>
<dbReference type="Gene3D" id="2.40.40.10">
    <property type="entry name" value="RlpA-like domain"/>
    <property type="match status" value="1"/>
</dbReference>
<dbReference type="InterPro" id="IPR009009">
    <property type="entry name" value="RlpA-like_DPBB"/>
</dbReference>
<dbReference type="InterPro" id="IPR036908">
    <property type="entry name" value="RlpA-like_sf"/>
</dbReference>
<dbReference type="SUPFAM" id="SSF50685">
    <property type="entry name" value="Barwin-like endoglucanases"/>
    <property type="match status" value="1"/>
</dbReference>
<dbReference type="AlphaFoldDB" id="A0A5N6BSH6"/>
<evidence type="ECO:0000256" key="1">
    <source>
        <dbReference type="ARBA" id="ARBA00022729"/>
    </source>
</evidence>
<gene>
    <name evidence="3" type="ORF">FH610_020255</name>
</gene>
<dbReference type="PANTHER" id="PTHR31836">
    <property type="match status" value="1"/>
</dbReference>
<keyword evidence="1" id="KW-0732">Signal</keyword>
<feature type="domain" description="RlpA-like protein double-psi beta-barrel" evidence="2">
    <location>
        <begin position="20"/>
        <end position="65"/>
    </location>
</feature>
<evidence type="ECO:0000313" key="4">
    <source>
        <dbReference type="Proteomes" id="UP000313066"/>
    </source>
</evidence>
<dbReference type="InterPro" id="IPR051477">
    <property type="entry name" value="Expansin_CellWall"/>
</dbReference>
<proteinExistence type="predicted"/>
<dbReference type="Proteomes" id="UP000313066">
    <property type="component" value="Unassembled WGS sequence"/>
</dbReference>
<accession>A0A5N6BSH6</accession>
<dbReference type="Pfam" id="PF03330">
    <property type="entry name" value="DPBB_1"/>
    <property type="match status" value="1"/>
</dbReference>
<keyword evidence="4" id="KW-1185">Reference proteome</keyword>
<sequence>MLARAGYGSCGGTTHMNDPLCKQAVLITYGGKTIKVPIRDLCPGCAANHLDLSRPAFAQFANPDAVPRLTAVSWQFTSV</sequence>